<dbReference type="PROSITE" id="PS50222">
    <property type="entry name" value="EF_HAND_2"/>
    <property type="match status" value="2"/>
</dbReference>
<evidence type="ECO:0000313" key="5">
    <source>
        <dbReference type="Proteomes" id="UP001147830"/>
    </source>
</evidence>
<dbReference type="PROSITE" id="PS51257">
    <property type="entry name" value="PROKAR_LIPOPROTEIN"/>
    <property type="match status" value="1"/>
</dbReference>
<feature type="region of interest" description="Disordered" evidence="1">
    <location>
        <begin position="115"/>
        <end position="134"/>
    </location>
</feature>
<name>A0A9X2WCJ7_9GAMM</name>
<evidence type="ECO:0000259" key="3">
    <source>
        <dbReference type="PROSITE" id="PS50222"/>
    </source>
</evidence>
<keyword evidence="2" id="KW-0732">Signal</keyword>
<keyword evidence="5" id="KW-1185">Reference proteome</keyword>
<dbReference type="RefSeq" id="WP_260974778.1">
    <property type="nucleotide sequence ID" value="NZ_JAOANI010000009.1"/>
</dbReference>
<feature type="chain" id="PRO_5040719173" description="EF-hand domain-containing protein" evidence="2">
    <location>
        <begin position="28"/>
        <end position="134"/>
    </location>
</feature>
<reference evidence="4" key="1">
    <citation type="journal article" date="2022" name="Front. Microbiol.">
        <title>Genome-based taxonomic rearrangement of Oceanobacter-related bacteria including the description of Thalassolituus hydrocarbonoclasticus sp. nov. and Thalassolituus pacificus sp. nov. and emended description of the genus Thalassolituus.</title>
        <authorList>
            <person name="Dong C."/>
            <person name="Wei L."/>
            <person name="Wang J."/>
            <person name="Lai Q."/>
            <person name="Huang Z."/>
            <person name="Shao Z."/>
        </authorList>
    </citation>
    <scope>NUCLEOTIDE SEQUENCE</scope>
    <source>
        <strain evidence="4">59MF3M-4</strain>
    </source>
</reference>
<dbReference type="EMBL" id="JAOANI010000009">
    <property type="protein sequence ID" value="MCT7357848.1"/>
    <property type="molecule type" value="Genomic_DNA"/>
</dbReference>
<feature type="domain" description="EF-hand" evidence="3">
    <location>
        <begin position="37"/>
        <end position="64"/>
    </location>
</feature>
<evidence type="ECO:0000313" key="4">
    <source>
        <dbReference type="EMBL" id="MCT7357848.1"/>
    </source>
</evidence>
<dbReference type="Proteomes" id="UP001147830">
    <property type="component" value="Unassembled WGS sequence"/>
</dbReference>
<feature type="compositionally biased region" description="Low complexity" evidence="1">
    <location>
        <begin position="119"/>
        <end position="134"/>
    </location>
</feature>
<dbReference type="AlphaFoldDB" id="A0A9X2WCJ7"/>
<organism evidence="4 5">
    <name type="scientific">Thalassolituus pacificus</name>
    <dbReference type="NCBI Taxonomy" id="2975440"/>
    <lineage>
        <taxon>Bacteria</taxon>
        <taxon>Pseudomonadati</taxon>
        <taxon>Pseudomonadota</taxon>
        <taxon>Gammaproteobacteria</taxon>
        <taxon>Oceanospirillales</taxon>
        <taxon>Oceanospirillaceae</taxon>
        <taxon>Thalassolituus</taxon>
    </lineage>
</organism>
<accession>A0A9X2WCJ7</accession>
<dbReference type="GO" id="GO:0005509">
    <property type="term" value="F:calcium ion binding"/>
    <property type="evidence" value="ECO:0007669"/>
    <property type="project" value="InterPro"/>
</dbReference>
<dbReference type="Pfam" id="PF13202">
    <property type="entry name" value="EF-hand_5"/>
    <property type="match status" value="1"/>
</dbReference>
<dbReference type="InterPro" id="IPR002048">
    <property type="entry name" value="EF_hand_dom"/>
</dbReference>
<dbReference type="InterPro" id="IPR018247">
    <property type="entry name" value="EF_Hand_1_Ca_BS"/>
</dbReference>
<dbReference type="Gene3D" id="1.10.238.10">
    <property type="entry name" value="EF-hand"/>
    <property type="match status" value="1"/>
</dbReference>
<protein>
    <recommendedName>
        <fullName evidence="3">EF-hand domain-containing protein</fullName>
    </recommendedName>
</protein>
<feature type="region of interest" description="Disordered" evidence="1">
    <location>
        <begin position="61"/>
        <end position="105"/>
    </location>
</feature>
<feature type="signal peptide" evidence="2">
    <location>
        <begin position="1"/>
        <end position="27"/>
    </location>
</feature>
<gene>
    <name evidence="4" type="ORF">NYR02_02280</name>
</gene>
<evidence type="ECO:0000256" key="1">
    <source>
        <dbReference type="SAM" id="MobiDB-lite"/>
    </source>
</evidence>
<sequence length="134" mass="14931">MKTRRFALPILSVLFSVSCLLIAGVHAADVPARGPMALSDYDTDKNGVVSEAEFNAAHASRMQEKANTGMPMKGAANRPMFSQFDSNNDGQLSADELKNGQMKHQQEMMDMRKQQMPGMHQQNMPKMNQKNMNQ</sequence>
<comment type="caution">
    <text evidence="4">The sequence shown here is derived from an EMBL/GenBank/DDBJ whole genome shotgun (WGS) entry which is preliminary data.</text>
</comment>
<dbReference type="SUPFAM" id="SSF47473">
    <property type="entry name" value="EF-hand"/>
    <property type="match status" value="1"/>
</dbReference>
<reference evidence="4" key="2">
    <citation type="submission" date="2022-08" db="EMBL/GenBank/DDBJ databases">
        <authorList>
            <person name="Dong C."/>
        </authorList>
    </citation>
    <scope>NUCLEOTIDE SEQUENCE</scope>
    <source>
        <strain evidence="4">59MF3M-4</strain>
    </source>
</reference>
<dbReference type="PROSITE" id="PS00018">
    <property type="entry name" value="EF_HAND_1"/>
    <property type="match status" value="2"/>
</dbReference>
<feature type="domain" description="EF-hand" evidence="3">
    <location>
        <begin position="80"/>
        <end position="107"/>
    </location>
</feature>
<dbReference type="InterPro" id="IPR011992">
    <property type="entry name" value="EF-hand-dom_pair"/>
</dbReference>
<proteinExistence type="predicted"/>
<evidence type="ECO:0000256" key="2">
    <source>
        <dbReference type="SAM" id="SignalP"/>
    </source>
</evidence>